<protein>
    <submittedName>
        <fullName evidence="1">Uncharacterized protein</fullName>
    </submittedName>
</protein>
<name>A0AAF0FPN3_9EURY</name>
<dbReference type="Proteomes" id="UP001218895">
    <property type="component" value="Chromosome"/>
</dbReference>
<evidence type="ECO:0000313" key="2">
    <source>
        <dbReference type="Proteomes" id="UP001218895"/>
    </source>
</evidence>
<dbReference type="EMBL" id="CP091092">
    <property type="protein sequence ID" value="WFN37312.1"/>
    <property type="molecule type" value="Genomic_DNA"/>
</dbReference>
<dbReference type="RefSeq" id="WP_278100151.1">
    <property type="nucleotide sequence ID" value="NZ_CP091092.1"/>
</dbReference>
<keyword evidence="2" id="KW-1185">Reference proteome</keyword>
<dbReference type="AlphaFoldDB" id="A0AAF0FPN3"/>
<organism evidence="1 2">
    <name type="scientific">Methanomicrobium antiquum</name>
    <dbReference type="NCBI Taxonomy" id="487686"/>
    <lineage>
        <taxon>Archaea</taxon>
        <taxon>Methanobacteriati</taxon>
        <taxon>Methanobacteriota</taxon>
        <taxon>Stenosarchaea group</taxon>
        <taxon>Methanomicrobia</taxon>
        <taxon>Methanomicrobiales</taxon>
        <taxon>Methanomicrobiaceae</taxon>
        <taxon>Methanomicrobium</taxon>
    </lineage>
</organism>
<evidence type="ECO:0000313" key="1">
    <source>
        <dbReference type="EMBL" id="WFN37312.1"/>
    </source>
</evidence>
<gene>
    <name evidence="1" type="ORF">L1994_02695</name>
</gene>
<accession>A0AAF0FPN3</accession>
<dbReference type="GeneID" id="79949268"/>
<proteinExistence type="predicted"/>
<reference evidence="1" key="1">
    <citation type="submission" date="2022-01" db="EMBL/GenBank/DDBJ databases">
        <title>Complete genome of Methanomicrobium antiquum DSM 21220.</title>
        <authorList>
            <person name="Chen S.-C."/>
            <person name="You Y.-T."/>
            <person name="Zhou Y.-Z."/>
            <person name="Lai M.-C."/>
        </authorList>
    </citation>
    <scope>NUCLEOTIDE SEQUENCE</scope>
    <source>
        <strain evidence="1">DSM 21220</strain>
    </source>
</reference>
<dbReference type="KEGG" id="manq:L1994_02695"/>
<sequence>MGNPPPTPPVVTLVNPSGSDICDPVGTMRTFTASCDQPAIMKIYLGVSLLFETSSTVQQISYAFQSAPVGSHVVRVVAENANGSGENYWNWNVLSTPPVVTRVDPGEQEITDLINTMRRFEASVDQNALMKVYIDDFLVCESEYFVRNISCTFNNTILGNFVVKITADNTNGSGETTWNWHIRSADSPVVTLIKPVSEDITDQIGSPRTFIASANQPAYLEFAFNGLPVCKKRVIWENYPCSFKFASRSAGDHKVEVTAVNANGRDKKHWNWHLTNPTSCIENDLQCKGYDLYKCINGQWTVYESNSPQCGWSDPLTLRKIQHYVDLFCHPTSPKAAAVSVSTDPFHSVSIETYDFKSYTYSGTVKYKADRIYRNIEVEPFVYQLYLFAGDPYCSSVPITAENIGVNISNVKPSVNNLVNNSGYNVEAKPIRDIVKPVSEIQKITGIHPDTQGYILKISVLVNWYELMVAFPDAEFSVEFDLQYTITMRHSEPQVNTFVRHWAYSGNDNPLIQLMMMLAGFCNTLETIPATANWGSADVVSVGLSGAQNAGGLLREPSQYQDIYGINWPYGYGDVQ</sequence>